<dbReference type="Proteomes" id="UP000034160">
    <property type="component" value="Unassembled WGS sequence"/>
</dbReference>
<dbReference type="SUPFAM" id="SSF52980">
    <property type="entry name" value="Restriction endonuclease-like"/>
    <property type="match status" value="1"/>
</dbReference>
<gene>
    <name evidence="2" type="ORF">UU93_C0006G0029</name>
</gene>
<dbReference type="CDD" id="cd01038">
    <property type="entry name" value="Endonuclease_DUF559"/>
    <property type="match status" value="1"/>
</dbReference>
<name>A0A0G0Y727_9BACT</name>
<comment type="caution">
    <text evidence="2">The sequence shown here is derived from an EMBL/GenBank/DDBJ whole genome shotgun (WGS) entry which is preliminary data.</text>
</comment>
<dbReference type="AlphaFoldDB" id="A0A0G0Y727"/>
<dbReference type="Pfam" id="PF04480">
    <property type="entry name" value="DUF559"/>
    <property type="match status" value="1"/>
</dbReference>
<evidence type="ECO:0000259" key="1">
    <source>
        <dbReference type="Pfam" id="PF04480"/>
    </source>
</evidence>
<organism evidence="2 3">
    <name type="scientific">Candidatus Amesbacteria bacterium GW2011_GWA2_42_12</name>
    <dbReference type="NCBI Taxonomy" id="1618356"/>
    <lineage>
        <taxon>Bacteria</taxon>
        <taxon>Candidatus Amesiibacteriota</taxon>
    </lineage>
</organism>
<dbReference type="PANTHER" id="PTHR38590">
    <property type="entry name" value="BLL0828 PROTEIN"/>
    <property type="match status" value="1"/>
</dbReference>
<dbReference type="InterPro" id="IPR007569">
    <property type="entry name" value="DUF559"/>
</dbReference>
<dbReference type="Gene3D" id="3.40.960.10">
    <property type="entry name" value="VSR Endonuclease"/>
    <property type="match status" value="1"/>
</dbReference>
<dbReference type="STRING" id="1618356.UU93_C0006G0029"/>
<sequence>MNTLFHLQRTTMTERRKQLRNNSTLQEKLLWKHLQGSRTGFKFIRQYSVDNYVVDFYCPAKRLAIELDGGVHFSASQQKYDKYRTKYLEAFSIKVLRFKNSEVDLDIKSVINKIAFSLLN</sequence>
<dbReference type="PANTHER" id="PTHR38590:SF1">
    <property type="entry name" value="BLL0828 PROTEIN"/>
    <property type="match status" value="1"/>
</dbReference>
<accession>A0A0G0Y727</accession>
<dbReference type="InterPro" id="IPR047216">
    <property type="entry name" value="Endonuclease_DUF559_bact"/>
</dbReference>
<evidence type="ECO:0000313" key="3">
    <source>
        <dbReference type="Proteomes" id="UP000034160"/>
    </source>
</evidence>
<dbReference type="InterPro" id="IPR011335">
    <property type="entry name" value="Restrct_endonuc-II-like"/>
</dbReference>
<dbReference type="EMBL" id="LCCN01000006">
    <property type="protein sequence ID" value="KKS32550.1"/>
    <property type="molecule type" value="Genomic_DNA"/>
</dbReference>
<evidence type="ECO:0000313" key="2">
    <source>
        <dbReference type="EMBL" id="KKS32550.1"/>
    </source>
</evidence>
<feature type="domain" description="DUF559" evidence="1">
    <location>
        <begin position="12"/>
        <end position="115"/>
    </location>
</feature>
<proteinExistence type="predicted"/>
<reference evidence="2 3" key="1">
    <citation type="journal article" date="2015" name="Nature">
        <title>rRNA introns, odd ribosomes, and small enigmatic genomes across a large radiation of phyla.</title>
        <authorList>
            <person name="Brown C.T."/>
            <person name="Hug L.A."/>
            <person name="Thomas B.C."/>
            <person name="Sharon I."/>
            <person name="Castelle C.J."/>
            <person name="Singh A."/>
            <person name="Wilkins M.J."/>
            <person name="Williams K.H."/>
            <person name="Banfield J.F."/>
        </authorList>
    </citation>
    <scope>NUCLEOTIDE SEQUENCE [LARGE SCALE GENOMIC DNA]</scope>
</reference>
<protein>
    <recommendedName>
        <fullName evidence="1">DUF559 domain-containing protein</fullName>
    </recommendedName>
</protein>